<comment type="caution">
    <text evidence="7">The sequence shown here is derived from an EMBL/GenBank/DDBJ whole genome shotgun (WGS) entry which is preliminary data.</text>
</comment>
<evidence type="ECO:0000256" key="5">
    <source>
        <dbReference type="PROSITE-ProRule" id="PRU01091"/>
    </source>
</evidence>
<dbReference type="RefSeq" id="WP_319967893.1">
    <property type="nucleotide sequence ID" value="NZ_JAXAVW010000017.1"/>
</dbReference>
<evidence type="ECO:0000256" key="1">
    <source>
        <dbReference type="ARBA" id="ARBA00005820"/>
    </source>
</evidence>
<dbReference type="InterPro" id="IPR001867">
    <property type="entry name" value="OmpR/PhoB-type_DNA-bd"/>
</dbReference>
<dbReference type="InterPro" id="IPR002182">
    <property type="entry name" value="NB-ARC"/>
</dbReference>
<evidence type="ECO:0000256" key="4">
    <source>
        <dbReference type="ARBA" id="ARBA00023163"/>
    </source>
</evidence>
<dbReference type="Proteomes" id="UP001285521">
    <property type="component" value="Unassembled WGS sequence"/>
</dbReference>
<dbReference type="EMBL" id="JAXAVW010000017">
    <property type="protein sequence ID" value="MDX8032868.1"/>
    <property type="molecule type" value="Genomic_DNA"/>
</dbReference>
<keyword evidence="8" id="KW-1185">Reference proteome</keyword>
<dbReference type="PROSITE" id="PS51755">
    <property type="entry name" value="OMPR_PHOB"/>
    <property type="match status" value="1"/>
</dbReference>
<dbReference type="SUPFAM" id="SSF46894">
    <property type="entry name" value="C-terminal effector domain of the bipartite response regulators"/>
    <property type="match status" value="1"/>
</dbReference>
<dbReference type="SUPFAM" id="SSF48452">
    <property type="entry name" value="TPR-like"/>
    <property type="match status" value="2"/>
</dbReference>
<keyword evidence="2" id="KW-0805">Transcription regulation</keyword>
<proteinExistence type="inferred from homology"/>
<evidence type="ECO:0000313" key="7">
    <source>
        <dbReference type="EMBL" id="MDX8032868.1"/>
    </source>
</evidence>
<sequence>MRFRVLGPLDVSPGEVVGPRKRKVLTALLLNAGRVVSVDQLTAAVWDSEPPRTAARQIRNTTTSLRRDLVAAGAPDGVITAGGPGFVLDLAGCWFDLAEFDRLVVSDPAGALALWRGPALDGLGSAALAPAAEALDARRLATLELRIGADLDSGEDVLEEVRALVALHPYRETLVALLMRSYYLAGRQADALAAYQRLRDLLDAELGVVPSPAVRSLYEQILRQDLDTGVSGPRQLPPPSDLCGRSALMAEVVSALPVVVLTGQGGVGKSALAVRVAHDLAARYPGGQLYAKLLGTSAFEVLGRFLRALGVPPAEVPADLDERAAVYRSLLASRRVLVVLDDALDERQVRPLLPGYPGSAVLVTSRRSLAALREARHIVVPVLDLDDATEMLAESGDVSSARSLAVLCGRLPLALSVMAARLTRPDMTPARLLTRLVGQRALLDELAVGDLDVRGSIALSYRALSPAAALAFRRLGLLGGVTMPAWVLAAFADQPWEAGERLLDDLLSCHLAEPAGVDEAGQSRFFLHDLVHEFASELVVQESVADRRAAVTRLVHGLLALAATADDRLGHGTVLSHALIPGNAPGTALELASTRPFDWFEAEREVLVAVIQQAASLSLADEASELAVRTRSFFSVRQYFAEGEAVTRAVIDCLPGPDPRKLVNIRALFALYTQQDRNAELPALAAEAQAIAGQVGDPLGIAEARWQVAATAARFGQLFEAVAAFRVCAGEFATCGTPVHDALTRWGLGIALADLGLPEASVVLKSFLADPPSRLTSMGLKEYAELLIDAGRPGEAVETLEVARSAILEMDDRPGLAHLDVVHGYADFVAGRADVAVSRLRSALEVLREHRDPQGTAVALRRLGDVTGDRACWEEAAEIFRRISLPLELMRTLVRLGEPEGERLLAELGLPRASLRRSTPESRAAARNWGQG</sequence>
<dbReference type="InterPro" id="IPR005158">
    <property type="entry name" value="BTAD"/>
</dbReference>
<evidence type="ECO:0000256" key="3">
    <source>
        <dbReference type="ARBA" id="ARBA00023125"/>
    </source>
</evidence>
<dbReference type="SUPFAM" id="SSF52540">
    <property type="entry name" value="P-loop containing nucleoside triphosphate hydrolases"/>
    <property type="match status" value="1"/>
</dbReference>
<dbReference type="InterPro" id="IPR016032">
    <property type="entry name" value="Sig_transdc_resp-reg_C-effctor"/>
</dbReference>
<dbReference type="Pfam" id="PF00931">
    <property type="entry name" value="NB-ARC"/>
    <property type="match status" value="1"/>
</dbReference>
<dbReference type="PANTHER" id="PTHR35807:SF1">
    <property type="entry name" value="TRANSCRIPTIONAL REGULATOR REDD"/>
    <property type="match status" value="1"/>
</dbReference>
<evidence type="ECO:0000259" key="6">
    <source>
        <dbReference type="PROSITE" id="PS51755"/>
    </source>
</evidence>
<dbReference type="Gene3D" id="1.10.10.10">
    <property type="entry name" value="Winged helix-like DNA-binding domain superfamily/Winged helix DNA-binding domain"/>
    <property type="match status" value="1"/>
</dbReference>
<accession>A0ABU4T3X2</accession>
<dbReference type="InterPro" id="IPR027417">
    <property type="entry name" value="P-loop_NTPase"/>
</dbReference>
<evidence type="ECO:0000256" key="2">
    <source>
        <dbReference type="ARBA" id="ARBA00023015"/>
    </source>
</evidence>
<dbReference type="PRINTS" id="PR00364">
    <property type="entry name" value="DISEASERSIST"/>
</dbReference>
<comment type="similarity">
    <text evidence="1">Belongs to the AfsR/DnrI/RedD regulatory family.</text>
</comment>
<protein>
    <submittedName>
        <fullName evidence="7">BTAD domain-containing putative transcriptional regulator</fullName>
    </submittedName>
</protein>
<keyword evidence="3 5" id="KW-0238">DNA-binding</keyword>
<dbReference type="SMART" id="SM00862">
    <property type="entry name" value="Trans_reg_C"/>
    <property type="match status" value="1"/>
</dbReference>
<dbReference type="Gene3D" id="1.25.40.10">
    <property type="entry name" value="Tetratricopeptide repeat domain"/>
    <property type="match status" value="2"/>
</dbReference>
<dbReference type="Pfam" id="PF03704">
    <property type="entry name" value="BTAD"/>
    <property type="match status" value="1"/>
</dbReference>
<dbReference type="Gene3D" id="3.40.50.300">
    <property type="entry name" value="P-loop containing nucleotide triphosphate hydrolases"/>
    <property type="match status" value="1"/>
</dbReference>
<dbReference type="CDD" id="cd15831">
    <property type="entry name" value="BTAD"/>
    <property type="match status" value="1"/>
</dbReference>
<feature type="DNA-binding region" description="OmpR/PhoB-type" evidence="5">
    <location>
        <begin position="1"/>
        <end position="90"/>
    </location>
</feature>
<name>A0ABU4T3X2_9PSEU</name>
<reference evidence="7 8" key="1">
    <citation type="submission" date="2023-11" db="EMBL/GenBank/DDBJ databases">
        <title>Lentzea sokolovensis, sp. nov., Lentzea kristufkii, sp. nov., and Lentzea miocenensis, sp. nov., rare actinobacteria from Sokolov Coal Basin, Miocene lacustrine sediment, Czech Republic.</title>
        <authorList>
            <person name="Lara A."/>
            <person name="Kotroba L."/>
            <person name="Nouioui I."/>
            <person name="Neumann-Schaal M."/>
            <person name="Mast Y."/>
            <person name="Chronakova A."/>
        </authorList>
    </citation>
    <scope>NUCLEOTIDE SEQUENCE [LARGE SCALE GENOMIC DNA]</scope>
    <source>
        <strain evidence="7 8">BCCO 10_0856</strain>
    </source>
</reference>
<dbReference type="SMART" id="SM01043">
    <property type="entry name" value="BTAD"/>
    <property type="match status" value="1"/>
</dbReference>
<dbReference type="InterPro" id="IPR051677">
    <property type="entry name" value="AfsR-DnrI-RedD_regulator"/>
</dbReference>
<dbReference type="Pfam" id="PF00486">
    <property type="entry name" value="Trans_reg_C"/>
    <property type="match status" value="1"/>
</dbReference>
<keyword evidence="4" id="KW-0804">Transcription</keyword>
<gene>
    <name evidence="7" type="ORF">SK803_21840</name>
</gene>
<dbReference type="PANTHER" id="PTHR35807">
    <property type="entry name" value="TRANSCRIPTIONAL REGULATOR REDD-RELATED"/>
    <property type="match status" value="1"/>
</dbReference>
<evidence type="ECO:0000313" key="8">
    <source>
        <dbReference type="Proteomes" id="UP001285521"/>
    </source>
</evidence>
<dbReference type="InterPro" id="IPR036388">
    <property type="entry name" value="WH-like_DNA-bd_sf"/>
</dbReference>
<feature type="domain" description="OmpR/PhoB-type" evidence="6">
    <location>
        <begin position="1"/>
        <end position="90"/>
    </location>
</feature>
<dbReference type="InterPro" id="IPR011990">
    <property type="entry name" value="TPR-like_helical_dom_sf"/>
</dbReference>
<organism evidence="7 8">
    <name type="scientific">Lentzea miocenica</name>
    <dbReference type="NCBI Taxonomy" id="3095431"/>
    <lineage>
        <taxon>Bacteria</taxon>
        <taxon>Bacillati</taxon>
        <taxon>Actinomycetota</taxon>
        <taxon>Actinomycetes</taxon>
        <taxon>Pseudonocardiales</taxon>
        <taxon>Pseudonocardiaceae</taxon>
        <taxon>Lentzea</taxon>
    </lineage>
</organism>